<dbReference type="PANTHER" id="PTHR18952:SF265">
    <property type="entry name" value="CARBONIC ANHYDRASE"/>
    <property type="match status" value="1"/>
</dbReference>
<dbReference type="InterPro" id="IPR041891">
    <property type="entry name" value="Alpha_CA_prokaryot-like"/>
</dbReference>
<comment type="cofactor">
    <cofactor evidence="1">
        <name>Zn(2+)</name>
        <dbReference type="ChEBI" id="CHEBI:29105"/>
    </cofactor>
</comment>
<comment type="function">
    <text evidence="2">Reversible hydration of carbon dioxide.</text>
</comment>
<accession>A0A3B1A821</accession>
<dbReference type="CDD" id="cd03124">
    <property type="entry name" value="alpha_CA_prokaryotic_like"/>
    <property type="match status" value="1"/>
</dbReference>
<dbReference type="InterPro" id="IPR018338">
    <property type="entry name" value="Carbonic_anhydrase_a-class_CS"/>
</dbReference>
<dbReference type="InterPro" id="IPR001148">
    <property type="entry name" value="CA_dom"/>
</dbReference>
<reference evidence="10" key="1">
    <citation type="submission" date="2018-06" db="EMBL/GenBank/DDBJ databases">
        <authorList>
            <person name="Zhirakovskaya E."/>
        </authorList>
    </citation>
    <scope>NUCLEOTIDE SEQUENCE</scope>
</reference>
<dbReference type="GO" id="GO:0008270">
    <property type="term" value="F:zinc ion binding"/>
    <property type="evidence" value="ECO:0007669"/>
    <property type="project" value="InterPro"/>
</dbReference>
<keyword evidence="6" id="KW-0862">Zinc</keyword>
<dbReference type="PROSITE" id="PS00162">
    <property type="entry name" value="ALPHA_CA_1"/>
    <property type="match status" value="1"/>
</dbReference>
<dbReference type="SMART" id="SM01057">
    <property type="entry name" value="Carb_anhydrase"/>
    <property type="match status" value="1"/>
</dbReference>
<dbReference type="Gene3D" id="3.10.200.10">
    <property type="entry name" value="Alpha carbonic anhydrase"/>
    <property type="match status" value="1"/>
</dbReference>
<evidence type="ECO:0000256" key="4">
    <source>
        <dbReference type="ARBA" id="ARBA00012925"/>
    </source>
</evidence>
<feature type="domain" description="Alpha-carbonic anhydrase" evidence="9">
    <location>
        <begin position="23"/>
        <end position="244"/>
    </location>
</feature>
<dbReference type="EC" id="4.2.1.1" evidence="4"/>
<dbReference type="InterPro" id="IPR023561">
    <property type="entry name" value="Carbonic_anhydrase_a-class"/>
</dbReference>
<dbReference type="PROSITE" id="PS51144">
    <property type="entry name" value="ALPHA_CA_2"/>
    <property type="match status" value="1"/>
</dbReference>
<sequence length="244" mass="27664">MKKQLIMAALVLLSNTSFANESSHWGYGNSNGPTHWSEINPDFSLCKNGKNQSPINISGFIKAPHESLKPHYKSKVDEIVNNGHTIQINMHAGSNIKIDNTHFNLNQFHFHSPSENTINGKSFPLEGHFVHTDKNNNLVVLAVMFENGDKNTALETLWKHMPINSGEHKNLTNNITVSNLMPKNMDYYRFNGSLTTPPCSEGVRWYVFKNPIKVSKQQVDQFHETIHHANNRPVQSINARLIIE</sequence>
<keyword evidence="7 10" id="KW-0456">Lyase</keyword>
<evidence type="ECO:0000256" key="5">
    <source>
        <dbReference type="ARBA" id="ARBA00022723"/>
    </source>
</evidence>
<evidence type="ECO:0000256" key="8">
    <source>
        <dbReference type="ARBA" id="ARBA00048348"/>
    </source>
</evidence>
<comment type="similarity">
    <text evidence="3">Belongs to the alpha-carbonic anhydrase family.</text>
</comment>
<dbReference type="AlphaFoldDB" id="A0A3B1A821"/>
<evidence type="ECO:0000256" key="7">
    <source>
        <dbReference type="ARBA" id="ARBA00023239"/>
    </source>
</evidence>
<evidence type="ECO:0000256" key="2">
    <source>
        <dbReference type="ARBA" id="ARBA00002904"/>
    </source>
</evidence>
<comment type="catalytic activity">
    <reaction evidence="8">
        <text>hydrogencarbonate + H(+) = CO2 + H2O</text>
        <dbReference type="Rhea" id="RHEA:10748"/>
        <dbReference type="ChEBI" id="CHEBI:15377"/>
        <dbReference type="ChEBI" id="CHEBI:15378"/>
        <dbReference type="ChEBI" id="CHEBI:16526"/>
        <dbReference type="ChEBI" id="CHEBI:17544"/>
        <dbReference type="EC" id="4.2.1.1"/>
    </reaction>
</comment>
<keyword evidence="5" id="KW-0479">Metal-binding</keyword>
<evidence type="ECO:0000313" key="10">
    <source>
        <dbReference type="EMBL" id="VAX01906.1"/>
    </source>
</evidence>
<evidence type="ECO:0000256" key="3">
    <source>
        <dbReference type="ARBA" id="ARBA00010718"/>
    </source>
</evidence>
<evidence type="ECO:0000256" key="1">
    <source>
        <dbReference type="ARBA" id="ARBA00001947"/>
    </source>
</evidence>
<name>A0A3B1A821_9ZZZZ</name>
<organism evidence="10">
    <name type="scientific">hydrothermal vent metagenome</name>
    <dbReference type="NCBI Taxonomy" id="652676"/>
    <lineage>
        <taxon>unclassified sequences</taxon>
        <taxon>metagenomes</taxon>
        <taxon>ecological metagenomes</taxon>
    </lineage>
</organism>
<dbReference type="Pfam" id="PF00194">
    <property type="entry name" value="Carb_anhydrase"/>
    <property type="match status" value="1"/>
</dbReference>
<evidence type="ECO:0000256" key="6">
    <source>
        <dbReference type="ARBA" id="ARBA00022833"/>
    </source>
</evidence>
<dbReference type="EMBL" id="UOFS01000050">
    <property type="protein sequence ID" value="VAX01906.1"/>
    <property type="molecule type" value="Genomic_DNA"/>
</dbReference>
<gene>
    <name evidence="10" type="ORF">MNBD_GAMMA22-203</name>
</gene>
<dbReference type="SUPFAM" id="SSF51069">
    <property type="entry name" value="Carbonic anhydrase"/>
    <property type="match status" value="1"/>
</dbReference>
<proteinExistence type="inferred from homology"/>
<protein>
    <recommendedName>
        <fullName evidence="4">carbonic anhydrase</fullName>
        <ecNumber evidence="4">4.2.1.1</ecNumber>
    </recommendedName>
</protein>
<dbReference type="GO" id="GO:0004089">
    <property type="term" value="F:carbonate dehydratase activity"/>
    <property type="evidence" value="ECO:0007669"/>
    <property type="project" value="UniProtKB-EC"/>
</dbReference>
<dbReference type="InterPro" id="IPR036398">
    <property type="entry name" value="CA_dom_sf"/>
</dbReference>
<evidence type="ECO:0000259" key="9">
    <source>
        <dbReference type="PROSITE" id="PS51144"/>
    </source>
</evidence>
<dbReference type="PANTHER" id="PTHR18952">
    <property type="entry name" value="CARBONIC ANHYDRASE"/>
    <property type="match status" value="1"/>
</dbReference>